<evidence type="ECO:0000256" key="1">
    <source>
        <dbReference type="SAM" id="MobiDB-lite"/>
    </source>
</evidence>
<sequence>MTHSFTFSVHTTQTHRLSTADSYLQRGPRISKNGRKNLS</sequence>
<reference evidence="2" key="1">
    <citation type="submission" date="2014-11" db="EMBL/GenBank/DDBJ databases">
        <authorList>
            <person name="Amaro Gonzalez C."/>
        </authorList>
    </citation>
    <scope>NUCLEOTIDE SEQUENCE</scope>
</reference>
<organism evidence="2">
    <name type="scientific">Anguilla anguilla</name>
    <name type="common">European freshwater eel</name>
    <name type="synonym">Muraena anguilla</name>
    <dbReference type="NCBI Taxonomy" id="7936"/>
    <lineage>
        <taxon>Eukaryota</taxon>
        <taxon>Metazoa</taxon>
        <taxon>Chordata</taxon>
        <taxon>Craniata</taxon>
        <taxon>Vertebrata</taxon>
        <taxon>Euteleostomi</taxon>
        <taxon>Actinopterygii</taxon>
        <taxon>Neopterygii</taxon>
        <taxon>Teleostei</taxon>
        <taxon>Anguilliformes</taxon>
        <taxon>Anguillidae</taxon>
        <taxon>Anguilla</taxon>
    </lineage>
</organism>
<reference evidence="2" key="2">
    <citation type="journal article" date="2015" name="Fish Shellfish Immunol.">
        <title>Early steps in the European eel (Anguilla anguilla)-Vibrio vulnificus interaction in the gills: Role of the RtxA13 toxin.</title>
        <authorList>
            <person name="Callol A."/>
            <person name="Pajuelo D."/>
            <person name="Ebbesson L."/>
            <person name="Teles M."/>
            <person name="MacKenzie S."/>
            <person name="Amaro C."/>
        </authorList>
    </citation>
    <scope>NUCLEOTIDE SEQUENCE</scope>
</reference>
<dbReference type="AlphaFoldDB" id="A0A0E9PN75"/>
<evidence type="ECO:0000313" key="2">
    <source>
        <dbReference type="EMBL" id="JAH05540.1"/>
    </source>
</evidence>
<feature type="compositionally biased region" description="Polar residues" evidence="1">
    <location>
        <begin position="1"/>
        <end position="22"/>
    </location>
</feature>
<feature type="region of interest" description="Disordered" evidence="1">
    <location>
        <begin position="1"/>
        <end position="39"/>
    </location>
</feature>
<proteinExistence type="predicted"/>
<dbReference type="EMBL" id="GBXM01103037">
    <property type="protein sequence ID" value="JAH05540.1"/>
    <property type="molecule type" value="Transcribed_RNA"/>
</dbReference>
<protein>
    <submittedName>
        <fullName evidence="2">Uncharacterized protein</fullName>
    </submittedName>
</protein>
<name>A0A0E9PN75_ANGAN</name>
<accession>A0A0E9PN75</accession>